<proteinExistence type="predicted"/>
<gene>
    <name evidence="2" type="ORF">AKAME5_000282300</name>
</gene>
<dbReference type="EMBL" id="BRZM01000007">
    <property type="protein sequence ID" value="GLD48943.1"/>
    <property type="molecule type" value="Genomic_DNA"/>
</dbReference>
<reference evidence="2" key="1">
    <citation type="submission" date="2022-08" db="EMBL/GenBank/DDBJ databases">
        <title>Genome sequencing of akame (Lates japonicus).</title>
        <authorList>
            <person name="Hashiguchi Y."/>
            <person name="Takahashi H."/>
        </authorList>
    </citation>
    <scope>NUCLEOTIDE SEQUENCE</scope>
    <source>
        <strain evidence="2">Kochi</strain>
    </source>
</reference>
<name>A0AAD3M795_LATJO</name>
<evidence type="ECO:0000313" key="2">
    <source>
        <dbReference type="EMBL" id="GLD48943.1"/>
    </source>
</evidence>
<feature type="compositionally biased region" description="Basic and acidic residues" evidence="1">
    <location>
        <begin position="91"/>
        <end position="107"/>
    </location>
</feature>
<feature type="region of interest" description="Disordered" evidence="1">
    <location>
        <begin position="90"/>
        <end position="121"/>
    </location>
</feature>
<feature type="compositionally biased region" description="Basic and acidic residues" evidence="1">
    <location>
        <begin position="1"/>
        <end position="20"/>
    </location>
</feature>
<dbReference type="AlphaFoldDB" id="A0AAD3M795"/>
<accession>A0AAD3M795</accession>
<evidence type="ECO:0000313" key="3">
    <source>
        <dbReference type="Proteomes" id="UP001279410"/>
    </source>
</evidence>
<evidence type="ECO:0000256" key="1">
    <source>
        <dbReference type="SAM" id="MobiDB-lite"/>
    </source>
</evidence>
<feature type="region of interest" description="Disordered" evidence="1">
    <location>
        <begin position="1"/>
        <end position="47"/>
    </location>
</feature>
<dbReference type="Proteomes" id="UP001279410">
    <property type="component" value="Unassembled WGS sequence"/>
</dbReference>
<keyword evidence="3" id="KW-1185">Reference proteome</keyword>
<comment type="caution">
    <text evidence="2">The sequence shown here is derived from an EMBL/GenBank/DDBJ whole genome shotgun (WGS) entry which is preliminary data.</text>
</comment>
<organism evidence="2 3">
    <name type="scientific">Lates japonicus</name>
    <name type="common">Japanese lates</name>
    <dbReference type="NCBI Taxonomy" id="270547"/>
    <lineage>
        <taxon>Eukaryota</taxon>
        <taxon>Metazoa</taxon>
        <taxon>Chordata</taxon>
        <taxon>Craniata</taxon>
        <taxon>Vertebrata</taxon>
        <taxon>Euteleostomi</taxon>
        <taxon>Actinopterygii</taxon>
        <taxon>Neopterygii</taxon>
        <taxon>Teleostei</taxon>
        <taxon>Neoteleostei</taxon>
        <taxon>Acanthomorphata</taxon>
        <taxon>Carangaria</taxon>
        <taxon>Carangaria incertae sedis</taxon>
        <taxon>Centropomidae</taxon>
        <taxon>Lates</taxon>
    </lineage>
</organism>
<sequence length="139" mass="14845">MACAARKSDEEKKAEEEKKVFGGGESKLKAKSAPPEGDTTEVYGGRAGRQAVQRVLGADKSSPHSPDWGFTAIDPARKACPLSLPTLNGLVEKESHKLADEQRREGEAESPPSPPLLSHAISFFPLPSSGFHLTKPLSP</sequence>
<protein>
    <submittedName>
        <fullName evidence="2">Liprin-alpha-3-like protein</fullName>
    </submittedName>
</protein>